<reference evidence="3 4" key="1">
    <citation type="submission" date="2020-07" db="EMBL/GenBank/DDBJ databases">
        <title>Sequencing the genomes of 1000 actinobacteria strains.</title>
        <authorList>
            <person name="Klenk H.-P."/>
        </authorList>
    </citation>
    <scope>NUCLEOTIDE SEQUENCE [LARGE SCALE GENOMIC DNA]</scope>
    <source>
        <strain evidence="3 4">DSM 45278</strain>
    </source>
</reference>
<dbReference type="SUPFAM" id="SSF55874">
    <property type="entry name" value="ATPase domain of HSP90 chaperone/DNA topoisomerase II/histidine kinase"/>
    <property type="match status" value="1"/>
</dbReference>
<comment type="caution">
    <text evidence="3">The sequence shown here is derived from an EMBL/GenBank/DDBJ whole genome shotgun (WGS) entry which is preliminary data.</text>
</comment>
<dbReference type="InterPro" id="IPR036890">
    <property type="entry name" value="HATPase_C_sf"/>
</dbReference>
<dbReference type="GO" id="GO:0004674">
    <property type="term" value="F:protein serine/threonine kinase activity"/>
    <property type="evidence" value="ECO:0007669"/>
    <property type="project" value="UniProtKB-KW"/>
</dbReference>
<proteinExistence type="predicted"/>
<evidence type="ECO:0000313" key="4">
    <source>
        <dbReference type="Proteomes" id="UP000584931"/>
    </source>
</evidence>
<name>A0A7Z0BJQ9_9ACTN</name>
<dbReference type="EMBL" id="JACCHL010000001">
    <property type="protein sequence ID" value="NYH54018.1"/>
    <property type="molecule type" value="Genomic_DNA"/>
</dbReference>
<feature type="domain" description="Histidine kinase/HSP90-like ATPase" evidence="2">
    <location>
        <begin position="49"/>
        <end position="151"/>
    </location>
</feature>
<dbReference type="Gene3D" id="3.30.565.10">
    <property type="entry name" value="Histidine kinase-like ATPase, C-terminal domain"/>
    <property type="match status" value="1"/>
</dbReference>
<evidence type="ECO:0000259" key="2">
    <source>
        <dbReference type="Pfam" id="PF13581"/>
    </source>
</evidence>
<dbReference type="PANTHER" id="PTHR35526:SF3">
    <property type="entry name" value="ANTI-SIGMA-F FACTOR RSBW"/>
    <property type="match status" value="1"/>
</dbReference>
<protein>
    <submittedName>
        <fullName evidence="3">Anti-sigma regulatory factor (Ser/Thr protein kinase)</fullName>
    </submittedName>
</protein>
<evidence type="ECO:0000313" key="3">
    <source>
        <dbReference type="EMBL" id="NYH54018.1"/>
    </source>
</evidence>
<dbReference type="AlphaFoldDB" id="A0A7Z0BJQ9"/>
<accession>A0A7Z0BJQ9</accession>
<organism evidence="3 4">
    <name type="scientific">Nocardiopsis sinuspersici</name>
    <dbReference type="NCBI Taxonomy" id="501010"/>
    <lineage>
        <taxon>Bacteria</taxon>
        <taxon>Bacillati</taxon>
        <taxon>Actinomycetota</taxon>
        <taxon>Actinomycetes</taxon>
        <taxon>Streptosporangiales</taxon>
        <taxon>Nocardiopsidaceae</taxon>
        <taxon>Nocardiopsis</taxon>
    </lineage>
</organism>
<dbReference type="InterPro" id="IPR003594">
    <property type="entry name" value="HATPase_dom"/>
</dbReference>
<keyword evidence="1" id="KW-0808">Transferase</keyword>
<evidence type="ECO:0000256" key="1">
    <source>
        <dbReference type="ARBA" id="ARBA00022527"/>
    </source>
</evidence>
<dbReference type="Proteomes" id="UP000584931">
    <property type="component" value="Unassembled WGS sequence"/>
</dbReference>
<dbReference type="CDD" id="cd16936">
    <property type="entry name" value="HATPase_RsbW-like"/>
    <property type="match status" value="1"/>
</dbReference>
<dbReference type="RefSeq" id="WP_179810703.1">
    <property type="nucleotide sequence ID" value="NZ_JACCHL010000001.1"/>
</dbReference>
<gene>
    <name evidence="3" type="ORF">HNR06_003607</name>
</gene>
<dbReference type="Pfam" id="PF13581">
    <property type="entry name" value="HATPase_c_2"/>
    <property type="match status" value="1"/>
</dbReference>
<keyword evidence="1" id="KW-0723">Serine/threonine-protein kinase</keyword>
<keyword evidence="1" id="KW-0418">Kinase</keyword>
<dbReference type="InterPro" id="IPR050267">
    <property type="entry name" value="Anti-sigma-factor_SerPK"/>
</dbReference>
<sequence length="181" mass="20039">MPVSAPEVVRSEVTVPLTSFIQPYHSHYFSGRTDRPHFRQRDYSFPGIPDLMPLTRLFLATCVADCPDDYRYLFTLLGAELAANAIRHSRSGLPGGFYDIQVRRSAQGMHLTCRDRGSVAPIGVGQFSPDPDGLDPDAEAGRGLAMVDALATAWGDNGLPEARNVWFFLARDLDDNPWSQL</sequence>
<dbReference type="PANTHER" id="PTHR35526">
    <property type="entry name" value="ANTI-SIGMA-F FACTOR RSBW-RELATED"/>
    <property type="match status" value="1"/>
</dbReference>